<evidence type="ECO:0000256" key="2">
    <source>
        <dbReference type="ARBA" id="ARBA00002790"/>
    </source>
</evidence>
<proteinExistence type="inferred from homology"/>
<comment type="cofactor">
    <cofactor evidence="1 12">
        <name>FMN</name>
        <dbReference type="ChEBI" id="CHEBI:58210"/>
    </cofactor>
</comment>
<accession>A0ABW8SIT9</accession>
<comment type="similarity">
    <text evidence="12">Belongs to the dus family.</text>
</comment>
<name>A0ABW8SIT9_9CLOT</name>
<dbReference type="RefSeq" id="WP_406791275.1">
    <property type="nucleotide sequence ID" value="NZ_JBJHZX010000006.1"/>
</dbReference>
<evidence type="ECO:0000256" key="10">
    <source>
        <dbReference type="ARBA" id="ARBA00048205"/>
    </source>
</evidence>
<evidence type="ECO:0000256" key="7">
    <source>
        <dbReference type="ARBA" id="ARBA00022857"/>
    </source>
</evidence>
<evidence type="ECO:0000256" key="3">
    <source>
        <dbReference type="ARBA" id="ARBA00022555"/>
    </source>
</evidence>
<sequence length="320" mass="36278">MKIGEIEFQNNVFLAPMAGITDRAFRDICIKFKCGLVYTEMISAKALFYGSQVTKDMLAVSPAEAPIGVQIFGNDPVIMAKACDYFNNNKDICIIDINMGCPAPKVVKNGEGSALMKNPRLASQIVKEVKKASLKPVTIKMRIGFDFENINAVDFAKIIEQSGADALTIHGRTSTQMYNGKANWDIINQVKQSTRIPVIGNGDVFTAEDANELFKVTKCDGIMIGRGSIGNPWIFSQIYENRNSYPVTYPTSRERVDMCIEHYKKAIYYNGEYRAVREMRKHIPWYIKGLRDSKEIKEKINREEQSETVFQILNKYKFML</sequence>
<dbReference type="InterPro" id="IPR018517">
    <property type="entry name" value="tRNA_hU_synthase_CS"/>
</dbReference>
<keyword evidence="8" id="KW-0694">RNA-binding</keyword>
<keyword evidence="3" id="KW-0820">tRNA-binding</keyword>
<dbReference type="CDD" id="cd02801">
    <property type="entry name" value="DUS_like_FMN"/>
    <property type="match status" value="1"/>
</dbReference>
<comment type="function">
    <text evidence="2 12">Catalyzes the synthesis of 5,6-dihydrouridine (D), a modified base found in the D-loop of most tRNAs, via the reduction of the C5-C6 double bond in target uridines.</text>
</comment>
<dbReference type="PROSITE" id="PS01136">
    <property type="entry name" value="UPF0034"/>
    <property type="match status" value="1"/>
</dbReference>
<keyword evidence="9 12" id="KW-0560">Oxidoreductase</keyword>
<dbReference type="PIRSF" id="PIRSF006621">
    <property type="entry name" value="Dus"/>
    <property type="match status" value="1"/>
</dbReference>
<keyword evidence="4 12" id="KW-0285">Flavoprotein</keyword>
<gene>
    <name evidence="14" type="primary">dusB</name>
    <name evidence="14" type="ORF">ACJDU8_06200</name>
</gene>
<dbReference type="Gene3D" id="3.20.20.70">
    <property type="entry name" value="Aldolase class I"/>
    <property type="match status" value="1"/>
</dbReference>
<keyword evidence="6 12" id="KW-0819">tRNA processing</keyword>
<dbReference type="InterPro" id="IPR001269">
    <property type="entry name" value="DUS_fam"/>
</dbReference>
<evidence type="ECO:0000313" key="14">
    <source>
        <dbReference type="EMBL" id="MFL0195158.1"/>
    </source>
</evidence>
<evidence type="ECO:0000256" key="5">
    <source>
        <dbReference type="ARBA" id="ARBA00022643"/>
    </source>
</evidence>
<evidence type="ECO:0000256" key="6">
    <source>
        <dbReference type="ARBA" id="ARBA00022694"/>
    </source>
</evidence>
<evidence type="ECO:0000256" key="4">
    <source>
        <dbReference type="ARBA" id="ARBA00022630"/>
    </source>
</evidence>
<keyword evidence="7" id="KW-0521">NADP</keyword>
<dbReference type="SUPFAM" id="SSF51395">
    <property type="entry name" value="FMN-linked oxidoreductases"/>
    <property type="match status" value="1"/>
</dbReference>
<evidence type="ECO:0000256" key="1">
    <source>
        <dbReference type="ARBA" id="ARBA00001917"/>
    </source>
</evidence>
<dbReference type="Pfam" id="PF01207">
    <property type="entry name" value="Dus"/>
    <property type="match status" value="1"/>
</dbReference>
<dbReference type="InterPro" id="IPR024036">
    <property type="entry name" value="tRNA-dHydroUridine_Synthase_C"/>
</dbReference>
<dbReference type="InterPro" id="IPR013785">
    <property type="entry name" value="Aldolase_TIM"/>
</dbReference>
<evidence type="ECO:0000256" key="12">
    <source>
        <dbReference type="PIRNR" id="PIRNR006621"/>
    </source>
</evidence>
<dbReference type="InterPro" id="IPR035587">
    <property type="entry name" value="DUS-like_FMN-bd"/>
</dbReference>
<comment type="catalytic activity">
    <reaction evidence="11">
        <text>a 5,6-dihydrouridine in tRNA + NAD(+) = a uridine in tRNA + NADH + H(+)</text>
        <dbReference type="Rhea" id="RHEA:54452"/>
        <dbReference type="Rhea" id="RHEA-COMP:13339"/>
        <dbReference type="Rhea" id="RHEA-COMP:13887"/>
        <dbReference type="ChEBI" id="CHEBI:15378"/>
        <dbReference type="ChEBI" id="CHEBI:57540"/>
        <dbReference type="ChEBI" id="CHEBI:57945"/>
        <dbReference type="ChEBI" id="CHEBI:65315"/>
        <dbReference type="ChEBI" id="CHEBI:74443"/>
    </reaction>
</comment>
<dbReference type="Proteomes" id="UP001623660">
    <property type="component" value="Unassembled WGS sequence"/>
</dbReference>
<evidence type="ECO:0000256" key="11">
    <source>
        <dbReference type="ARBA" id="ARBA00048802"/>
    </source>
</evidence>
<keyword evidence="15" id="KW-1185">Reference proteome</keyword>
<dbReference type="EMBL" id="JBJHZX010000006">
    <property type="protein sequence ID" value="MFL0195158.1"/>
    <property type="molecule type" value="Genomic_DNA"/>
</dbReference>
<reference evidence="14 15" key="1">
    <citation type="submission" date="2024-11" db="EMBL/GenBank/DDBJ databases">
        <authorList>
            <person name="Heng Y.C."/>
            <person name="Lim A.C.H."/>
            <person name="Lee J.K.Y."/>
            <person name="Kittelmann S."/>
        </authorList>
    </citation>
    <scope>NUCLEOTIDE SEQUENCE [LARGE SCALE GENOMIC DNA]</scope>
    <source>
        <strain evidence="14 15">WILCCON 0269</strain>
    </source>
</reference>
<evidence type="ECO:0000313" key="15">
    <source>
        <dbReference type="Proteomes" id="UP001623660"/>
    </source>
</evidence>
<evidence type="ECO:0000256" key="8">
    <source>
        <dbReference type="ARBA" id="ARBA00022884"/>
    </source>
</evidence>
<dbReference type="Gene3D" id="1.10.1200.80">
    <property type="entry name" value="Putative flavin oxidoreducatase, domain 2"/>
    <property type="match status" value="1"/>
</dbReference>
<dbReference type="InterPro" id="IPR004652">
    <property type="entry name" value="DusB-like"/>
</dbReference>
<organism evidence="14 15">
    <name type="scientific">Candidatus Clostridium eludens</name>
    <dbReference type="NCBI Taxonomy" id="3381663"/>
    <lineage>
        <taxon>Bacteria</taxon>
        <taxon>Bacillati</taxon>
        <taxon>Bacillota</taxon>
        <taxon>Clostridia</taxon>
        <taxon>Eubacteriales</taxon>
        <taxon>Clostridiaceae</taxon>
        <taxon>Clostridium</taxon>
    </lineage>
</organism>
<protein>
    <recommendedName>
        <fullName evidence="12">tRNA-dihydrouridine synthase</fullName>
        <ecNumber evidence="12">1.3.1.-</ecNumber>
    </recommendedName>
</protein>
<dbReference type="GO" id="GO:0016491">
    <property type="term" value="F:oxidoreductase activity"/>
    <property type="evidence" value="ECO:0007669"/>
    <property type="project" value="UniProtKB-KW"/>
</dbReference>
<dbReference type="NCBIfam" id="TIGR00737">
    <property type="entry name" value="nifR3_yhdG"/>
    <property type="match status" value="1"/>
</dbReference>
<comment type="catalytic activity">
    <reaction evidence="10">
        <text>a 5,6-dihydrouridine in tRNA + NADP(+) = a uridine in tRNA + NADPH + H(+)</text>
        <dbReference type="Rhea" id="RHEA:23624"/>
        <dbReference type="Rhea" id="RHEA-COMP:13339"/>
        <dbReference type="Rhea" id="RHEA-COMP:13887"/>
        <dbReference type="ChEBI" id="CHEBI:15378"/>
        <dbReference type="ChEBI" id="CHEBI:57783"/>
        <dbReference type="ChEBI" id="CHEBI:58349"/>
        <dbReference type="ChEBI" id="CHEBI:65315"/>
        <dbReference type="ChEBI" id="CHEBI:74443"/>
    </reaction>
</comment>
<dbReference type="PANTHER" id="PTHR45846:SF1">
    <property type="entry name" value="TRNA-DIHYDROURIDINE(47) SYNTHASE [NAD(P)(+)]-LIKE"/>
    <property type="match status" value="1"/>
</dbReference>
<evidence type="ECO:0000259" key="13">
    <source>
        <dbReference type="Pfam" id="PF01207"/>
    </source>
</evidence>
<feature type="domain" description="DUS-like FMN-binding" evidence="13">
    <location>
        <begin position="14"/>
        <end position="309"/>
    </location>
</feature>
<comment type="caution">
    <text evidence="14">The sequence shown here is derived from an EMBL/GenBank/DDBJ whole genome shotgun (WGS) entry which is preliminary data.</text>
</comment>
<dbReference type="EC" id="1.3.1.-" evidence="12"/>
<dbReference type="PANTHER" id="PTHR45846">
    <property type="entry name" value="TRNA-DIHYDROURIDINE(47) SYNTHASE [NAD(P)(+)]-LIKE"/>
    <property type="match status" value="1"/>
</dbReference>
<evidence type="ECO:0000256" key="9">
    <source>
        <dbReference type="ARBA" id="ARBA00023002"/>
    </source>
</evidence>
<keyword evidence="5 12" id="KW-0288">FMN</keyword>